<dbReference type="PROSITE" id="PS50097">
    <property type="entry name" value="BTB"/>
    <property type="match status" value="1"/>
</dbReference>
<dbReference type="EMBL" id="BTSX01000005">
    <property type="protein sequence ID" value="GMT01110.1"/>
    <property type="molecule type" value="Genomic_DNA"/>
</dbReference>
<feature type="non-terminal residue" evidence="2">
    <location>
        <position position="1"/>
    </location>
</feature>
<proteinExistence type="predicted"/>
<dbReference type="SUPFAM" id="SSF54695">
    <property type="entry name" value="POZ domain"/>
    <property type="match status" value="1"/>
</dbReference>
<dbReference type="PANTHER" id="PTHR47022">
    <property type="entry name" value="BTB AND MATH DOMAIN-CONTAINING PROTEIN 36-RELATED"/>
    <property type="match status" value="1"/>
</dbReference>
<evidence type="ECO:0000259" key="1">
    <source>
        <dbReference type="PROSITE" id="PS50097"/>
    </source>
</evidence>
<dbReference type="AlphaFoldDB" id="A0AAV5U4D7"/>
<sequence>GFVFDGYFVFEVKIIIKGKNGDRFRKWPQSDFFSPSKFSDVILSVEGKKFHVSKQILANSTSYFETLFFGDFMESQKSEI</sequence>
<keyword evidence="3" id="KW-1185">Reference proteome</keyword>
<organism evidence="2 3">
    <name type="scientific">Pristionchus entomophagus</name>
    <dbReference type="NCBI Taxonomy" id="358040"/>
    <lineage>
        <taxon>Eukaryota</taxon>
        <taxon>Metazoa</taxon>
        <taxon>Ecdysozoa</taxon>
        <taxon>Nematoda</taxon>
        <taxon>Chromadorea</taxon>
        <taxon>Rhabditida</taxon>
        <taxon>Rhabditina</taxon>
        <taxon>Diplogasteromorpha</taxon>
        <taxon>Diplogasteroidea</taxon>
        <taxon>Neodiplogasteridae</taxon>
        <taxon>Pristionchus</taxon>
    </lineage>
</organism>
<gene>
    <name evidence="2" type="ORF">PENTCL1PPCAC_23284</name>
</gene>
<dbReference type="PANTHER" id="PTHR47022:SF1">
    <property type="entry name" value="BTB AND MATH DOMAIN-CONTAINING PROTEIN 36-RELATED"/>
    <property type="match status" value="1"/>
</dbReference>
<dbReference type="InterPro" id="IPR011333">
    <property type="entry name" value="SKP1/BTB/POZ_sf"/>
</dbReference>
<evidence type="ECO:0000313" key="3">
    <source>
        <dbReference type="Proteomes" id="UP001432027"/>
    </source>
</evidence>
<protein>
    <recommendedName>
        <fullName evidence="1">BTB domain-containing protein</fullName>
    </recommendedName>
</protein>
<feature type="non-terminal residue" evidence="2">
    <location>
        <position position="80"/>
    </location>
</feature>
<dbReference type="Proteomes" id="UP001432027">
    <property type="component" value="Unassembled WGS sequence"/>
</dbReference>
<accession>A0AAV5U4D7</accession>
<reference evidence="2" key="1">
    <citation type="submission" date="2023-10" db="EMBL/GenBank/DDBJ databases">
        <title>Genome assembly of Pristionchus species.</title>
        <authorList>
            <person name="Yoshida K."/>
            <person name="Sommer R.J."/>
        </authorList>
    </citation>
    <scope>NUCLEOTIDE SEQUENCE</scope>
    <source>
        <strain evidence="2">RS0144</strain>
    </source>
</reference>
<dbReference type="InterPro" id="IPR000210">
    <property type="entry name" value="BTB/POZ_dom"/>
</dbReference>
<dbReference type="Pfam" id="PF00651">
    <property type="entry name" value="BTB"/>
    <property type="match status" value="1"/>
</dbReference>
<evidence type="ECO:0000313" key="2">
    <source>
        <dbReference type="EMBL" id="GMT01110.1"/>
    </source>
</evidence>
<name>A0AAV5U4D7_9BILA</name>
<dbReference type="Gene3D" id="3.30.710.10">
    <property type="entry name" value="Potassium Channel Kv1.1, Chain A"/>
    <property type="match status" value="1"/>
</dbReference>
<feature type="domain" description="BTB" evidence="1">
    <location>
        <begin position="39"/>
        <end position="80"/>
    </location>
</feature>
<comment type="caution">
    <text evidence="2">The sequence shown here is derived from an EMBL/GenBank/DDBJ whole genome shotgun (WGS) entry which is preliminary data.</text>
</comment>